<evidence type="ECO:0000313" key="1">
    <source>
        <dbReference type="EMBL" id="KAG2305550.1"/>
    </source>
</evidence>
<keyword evidence="2" id="KW-1185">Reference proteome</keyword>
<accession>A0A8X7V6T6</accession>
<proteinExistence type="predicted"/>
<gene>
    <name evidence="1" type="ORF">Bca52824_034201</name>
</gene>
<protein>
    <recommendedName>
        <fullName evidence="3">Zinc knuckle CX2CX4HX4C domain-containing protein</fullName>
    </recommendedName>
</protein>
<sequence length="66" mass="7737">MNGLLPLIMKPNLPSDEITMEFEYLKIEKHCFTSPLLHEEIDCPVSQGTPYHPKKERLELRRGLQM</sequence>
<dbReference type="Proteomes" id="UP000886595">
    <property type="component" value="Unassembled WGS sequence"/>
</dbReference>
<name>A0A8X7V6T6_BRACI</name>
<dbReference type="AlphaFoldDB" id="A0A8X7V6T6"/>
<dbReference type="OrthoDB" id="1134353at2759"/>
<reference evidence="1 2" key="1">
    <citation type="submission" date="2020-02" db="EMBL/GenBank/DDBJ databases">
        <authorList>
            <person name="Ma Q."/>
            <person name="Huang Y."/>
            <person name="Song X."/>
            <person name="Pei D."/>
        </authorList>
    </citation>
    <scope>NUCLEOTIDE SEQUENCE [LARGE SCALE GENOMIC DNA]</scope>
    <source>
        <strain evidence="1">Sxm20200214</strain>
        <tissue evidence="1">Leaf</tissue>
    </source>
</reference>
<organism evidence="1 2">
    <name type="scientific">Brassica carinata</name>
    <name type="common">Ethiopian mustard</name>
    <name type="synonym">Abyssinian cabbage</name>
    <dbReference type="NCBI Taxonomy" id="52824"/>
    <lineage>
        <taxon>Eukaryota</taxon>
        <taxon>Viridiplantae</taxon>
        <taxon>Streptophyta</taxon>
        <taxon>Embryophyta</taxon>
        <taxon>Tracheophyta</taxon>
        <taxon>Spermatophyta</taxon>
        <taxon>Magnoliopsida</taxon>
        <taxon>eudicotyledons</taxon>
        <taxon>Gunneridae</taxon>
        <taxon>Pentapetalae</taxon>
        <taxon>rosids</taxon>
        <taxon>malvids</taxon>
        <taxon>Brassicales</taxon>
        <taxon>Brassicaceae</taxon>
        <taxon>Brassiceae</taxon>
        <taxon>Brassica</taxon>
    </lineage>
</organism>
<comment type="caution">
    <text evidence="1">The sequence shown here is derived from an EMBL/GenBank/DDBJ whole genome shotgun (WGS) entry which is preliminary data.</text>
</comment>
<evidence type="ECO:0000313" key="2">
    <source>
        <dbReference type="Proteomes" id="UP000886595"/>
    </source>
</evidence>
<evidence type="ECO:0008006" key="3">
    <source>
        <dbReference type="Google" id="ProtNLM"/>
    </source>
</evidence>
<dbReference type="EMBL" id="JAAMPC010000007">
    <property type="protein sequence ID" value="KAG2305550.1"/>
    <property type="molecule type" value="Genomic_DNA"/>
</dbReference>